<dbReference type="KEGG" id="mmw:Mmwyl1_1927"/>
<accession>A6VWM2</accession>
<dbReference type="HOGENOM" id="CLU_2382742_0_0_6"/>
<dbReference type="EMBL" id="CP000749">
    <property type="protein sequence ID" value="ABR70851.1"/>
    <property type="molecule type" value="Genomic_DNA"/>
</dbReference>
<dbReference type="STRING" id="400668.Mmwyl1_1927"/>
<dbReference type="AlphaFoldDB" id="A6VWM2"/>
<proteinExistence type="predicted"/>
<sequence>MSEWGCSFSNHFLSMVFMLDQKIQKQSLRFGAAPALFLGDNCVCLYKSDRLVNKNDCLDDILVCLINIHANEVFSCNGLQYVKLKRVSLFRMIF</sequence>
<organism evidence="1">
    <name type="scientific">Marinomonas sp. (strain MWYL1)</name>
    <dbReference type="NCBI Taxonomy" id="400668"/>
    <lineage>
        <taxon>Bacteria</taxon>
        <taxon>Pseudomonadati</taxon>
        <taxon>Pseudomonadota</taxon>
        <taxon>Gammaproteobacteria</taxon>
        <taxon>Oceanospirillales</taxon>
        <taxon>Oceanospirillaceae</taxon>
        <taxon>Marinomonas</taxon>
    </lineage>
</organism>
<name>A6VWM2_MARMS</name>
<gene>
    <name evidence="1" type="ordered locus">Mmwyl1_1927</name>
</gene>
<evidence type="ECO:0000313" key="1">
    <source>
        <dbReference type="EMBL" id="ABR70851.1"/>
    </source>
</evidence>
<protein>
    <submittedName>
        <fullName evidence="1">Uncharacterized protein</fullName>
    </submittedName>
</protein>
<reference evidence="1" key="1">
    <citation type="submission" date="2007-06" db="EMBL/GenBank/DDBJ databases">
        <title>Complete sequence of Marinomonas sp. MWYL1.</title>
        <authorList>
            <consortium name="US DOE Joint Genome Institute"/>
            <person name="Copeland A."/>
            <person name="Lucas S."/>
            <person name="Lapidus A."/>
            <person name="Barry K."/>
            <person name="Glavina del Rio T."/>
            <person name="Dalin E."/>
            <person name="Tice H."/>
            <person name="Pitluck S."/>
            <person name="Kiss H."/>
            <person name="Brettin T."/>
            <person name="Bruce D."/>
            <person name="Detter J.C."/>
            <person name="Han C."/>
            <person name="Schmutz J."/>
            <person name="Larimer F."/>
            <person name="Land M."/>
            <person name="Hauser L."/>
            <person name="Kyrpides N."/>
            <person name="Kim E."/>
            <person name="Johnston A.W.B."/>
            <person name="Todd J.D."/>
            <person name="Rogers R."/>
            <person name="Wexler M."/>
            <person name="Bond P.L."/>
            <person name="Li Y."/>
            <person name="Richardson P."/>
        </authorList>
    </citation>
    <scope>NUCLEOTIDE SEQUENCE [LARGE SCALE GENOMIC DNA]</scope>
    <source>
        <strain evidence="1">MWYL1</strain>
    </source>
</reference>